<feature type="transmembrane region" description="Helical" evidence="7">
    <location>
        <begin position="21"/>
        <end position="44"/>
    </location>
</feature>
<dbReference type="PROSITE" id="PS50125">
    <property type="entry name" value="GUANYLATE_CYCLASE_2"/>
    <property type="match status" value="1"/>
</dbReference>
<dbReference type="EMBL" id="DTHB01000016">
    <property type="protein sequence ID" value="HGB13838.1"/>
    <property type="molecule type" value="Genomic_DNA"/>
</dbReference>
<accession>A0A7C3SJJ4</accession>
<dbReference type="InterPro" id="IPR050697">
    <property type="entry name" value="Adenylyl/Guanylyl_Cyclase_3/4"/>
</dbReference>
<keyword evidence="6 7" id="KW-0472">Membrane</keyword>
<dbReference type="SUPFAM" id="SSF55073">
    <property type="entry name" value="Nucleotide cyclase"/>
    <property type="match status" value="1"/>
</dbReference>
<proteinExistence type="inferred from homology"/>
<dbReference type="GO" id="GO:0035556">
    <property type="term" value="P:intracellular signal transduction"/>
    <property type="evidence" value="ECO:0007669"/>
    <property type="project" value="InterPro"/>
</dbReference>
<dbReference type="InterPro" id="IPR001054">
    <property type="entry name" value="A/G_cyclase"/>
</dbReference>
<comment type="similarity">
    <text evidence="2">Belongs to the adenylyl cyclase class-3 family.</text>
</comment>
<dbReference type="GO" id="GO:0006171">
    <property type="term" value="P:cAMP biosynthetic process"/>
    <property type="evidence" value="ECO:0007669"/>
    <property type="project" value="TreeGrafter"/>
</dbReference>
<evidence type="ECO:0000259" key="8">
    <source>
        <dbReference type="PROSITE" id="PS50125"/>
    </source>
</evidence>
<dbReference type="SMART" id="SM01080">
    <property type="entry name" value="CHASE2"/>
    <property type="match status" value="1"/>
</dbReference>
<dbReference type="InterPro" id="IPR029787">
    <property type="entry name" value="Nucleotide_cyclase"/>
</dbReference>
<evidence type="ECO:0000313" key="9">
    <source>
        <dbReference type="EMBL" id="HGB13838.1"/>
    </source>
</evidence>
<dbReference type="PANTHER" id="PTHR43081">
    <property type="entry name" value="ADENYLATE CYCLASE, TERMINAL-DIFFERENTIATION SPECIFIC-RELATED"/>
    <property type="match status" value="1"/>
</dbReference>
<comment type="subcellular location">
    <subcellularLocation>
        <location evidence="1">Cell envelope</location>
    </subcellularLocation>
</comment>
<dbReference type="Pfam" id="PF05226">
    <property type="entry name" value="CHASE2"/>
    <property type="match status" value="1"/>
</dbReference>
<dbReference type="GO" id="GO:0004016">
    <property type="term" value="F:adenylate cyclase activity"/>
    <property type="evidence" value="ECO:0007669"/>
    <property type="project" value="UniProtKB-ARBA"/>
</dbReference>
<organism evidence="9">
    <name type="scientific">Desulfobacca acetoxidans</name>
    <dbReference type="NCBI Taxonomy" id="60893"/>
    <lineage>
        <taxon>Bacteria</taxon>
        <taxon>Pseudomonadati</taxon>
        <taxon>Thermodesulfobacteriota</taxon>
        <taxon>Desulfobaccia</taxon>
        <taxon>Desulfobaccales</taxon>
        <taxon>Desulfobaccaceae</taxon>
        <taxon>Desulfobacca</taxon>
    </lineage>
</organism>
<keyword evidence="4 7" id="KW-0812">Transmembrane</keyword>
<evidence type="ECO:0000256" key="1">
    <source>
        <dbReference type="ARBA" id="ARBA00004196"/>
    </source>
</evidence>
<evidence type="ECO:0000256" key="4">
    <source>
        <dbReference type="ARBA" id="ARBA00022692"/>
    </source>
</evidence>
<name>A0A7C3SJJ4_9BACT</name>
<protein>
    <submittedName>
        <fullName evidence="9">Adenylate/guanylate cyclase domain-containing protein</fullName>
    </submittedName>
</protein>
<feature type="transmembrane region" description="Helical" evidence="7">
    <location>
        <begin position="391"/>
        <end position="410"/>
    </location>
</feature>
<dbReference type="CDD" id="cd07302">
    <property type="entry name" value="CHD"/>
    <property type="match status" value="1"/>
</dbReference>
<dbReference type="InterPro" id="IPR007890">
    <property type="entry name" value="CHASE2"/>
</dbReference>
<dbReference type="PANTHER" id="PTHR43081:SF1">
    <property type="entry name" value="ADENYLATE CYCLASE, TERMINAL-DIFFERENTIATION SPECIFIC"/>
    <property type="match status" value="1"/>
</dbReference>
<dbReference type="FunFam" id="3.30.70.1230:FF:000016">
    <property type="entry name" value="Adenylate/guanylate cyclase domain-containing protein"/>
    <property type="match status" value="1"/>
</dbReference>
<evidence type="ECO:0000256" key="5">
    <source>
        <dbReference type="ARBA" id="ARBA00022989"/>
    </source>
</evidence>
<reference evidence="9" key="1">
    <citation type="journal article" date="2020" name="mSystems">
        <title>Genome- and Community-Level Interaction Insights into Carbon Utilization and Element Cycling Functions of Hydrothermarchaeota in Hydrothermal Sediment.</title>
        <authorList>
            <person name="Zhou Z."/>
            <person name="Liu Y."/>
            <person name="Xu W."/>
            <person name="Pan J."/>
            <person name="Luo Z.H."/>
            <person name="Li M."/>
        </authorList>
    </citation>
    <scope>NUCLEOTIDE SEQUENCE [LARGE SCALE GENOMIC DNA]</scope>
    <source>
        <strain evidence="9">SpSt-776</strain>
    </source>
</reference>
<keyword evidence="5 7" id="KW-1133">Transmembrane helix</keyword>
<dbReference type="GO" id="GO:0030313">
    <property type="term" value="C:cell envelope"/>
    <property type="evidence" value="ECO:0007669"/>
    <property type="project" value="UniProtKB-SubCell"/>
</dbReference>
<feature type="domain" description="Guanylate cyclase" evidence="8">
    <location>
        <begin position="506"/>
        <end position="638"/>
    </location>
</feature>
<feature type="transmembrane region" description="Helical" evidence="7">
    <location>
        <begin position="417"/>
        <end position="436"/>
    </location>
</feature>
<evidence type="ECO:0000256" key="2">
    <source>
        <dbReference type="ARBA" id="ARBA00005381"/>
    </source>
</evidence>
<keyword evidence="3" id="KW-1003">Cell membrane</keyword>
<dbReference type="AlphaFoldDB" id="A0A7C3SJJ4"/>
<dbReference type="SMART" id="SM00044">
    <property type="entry name" value="CYCc"/>
    <property type="match status" value="1"/>
</dbReference>
<sequence>MRPEAGGSRKGTERPKPSFRRLATFNAVLLITLITLAVLFFATFRFPFTEFLELKLYDLKFHFRGPRPAGSEVALVAIDDASVKELGRWPWSREVLARLLTRLKEAEPRVVAVDIIFAEREITVGVETLKRLSQSLFRSGLLSPDIAAVIKKEEERADVDRQLAQSIAWGAPTILGFYFEDVGGQTLASKPEQFMGRKAIEASTYNLVRLLERRPPRLPLVGATGAEVNLPMMTEAAAGGGYFNMIPDPDGTVRWLPLAIVYGPDLYAPLALVTLQHFWGCPPLGITLSQTGVENIRVGAREIPVDRFGRFLINYPGPPGAFATYSAADVLAGRLPAGALKDKIALVGATATGIYDLRVTPFSGVSPGLEIQAAILDNILREDYLKAPRTSLPVLLIVVALGAILGLALVRLSAAGGFAVMLFLALGYTAANYYLFTKGWQLELIYPLMEIGAVYTGVTVLRFLAEERERLRLKKAFQSYVAPAVVEEIIRHPERLRLGGERRTITILFCDIRGFTSLSEILEPEELVEILHEFLNPMSEIIVSQGGTLDKYMGDAIMALFGAPLEMTDHAGRACRAALEMTATLRHLGREWEARGRPRLRIGIGLNTGVVAVGNMGSDRLFDYTAIGDHVNLASRLEGLNKYYGTEILISGHTAQALDGNFILQEVDLVRVMGKTQPLEIFELLGEGTPDPKLARFLEAYHAGLRLFRARAWQESAQAFSQARRLYPENCQVQRYMELAEKFQAEPPGPDWQGITVMEGK</sequence>
<dbReference type="Gene3D" id="3.30.70.1230">
    <property type="entry name" value="Nucleotide cyclase"/>
    <property type="match status" value="1"/>
</dbReference>
<feature type="transmembrane region" description="Helical" evidence="7">
    <location>
        <begin position="448"/>
        <end position="465"/>
    </location>
</feature>
<dbReference type="Pfam" id="PF00211">
    <property type="entry name" value="Guanylate_cyc"/>
    <property type="match status" value="1"/>
</dbReference>
<evidence type="ECO:0000256" key="3">
    <source>
        <dbReference type="ARBA" id="ARBA00022475"/>
    </source>
</evidence>
<comment type="caution">
    <text evidence="9">The sequence shown here is derived from an EMBL/GenBank/DDBJ whole genome shotgun (WGS) entry which is preliminary data.</text>
</comment>
<evidence type="ECO:0000256" key="6">
    <source>
        <dbReference type="ARBA" id="ARBA00023136"/>
    </source>
</evidence>
<gene>
    <name evidence="9" type="ORF">ENV62_01170</name>
</gene>
<evidence type="ECO:0000256" key="7">
    <source>
        <dbReference type="SAM" id="Phobius"/>
    </source>
</evidence>